<reference evidence="1 2" key="1">
    <citation type="journal article" date="2018" name="Front. Microbiol.">
        <title>Genome-Wide Analysis of Corynespora cassiicola Leaf Fall Disease Putative Effectors.</title>
        <authorList>
            <person name="Lopez D."/>
            <person name="Ribeiro S."/>
            <person name="Label P."/>
            <person name="Fumanal B."/>
            <person name="Venisse J.S."/>
            <person name="Kohler A."/>
            <person name="de Oliveira R.R."/>
            <person name="Labutti K."/>
            <person name="Lipzen A."/>
            <person name="Lail K."/>
            <person name="Bauer D."/>
            <person name="Ohm R.A."/>
            <person name="Barry K.W."/>
            <person name="Spatafora J."/>
            <person name="Grigoriev I.V."/>
            <person name="Martin F.M."/>
            <person name="Pujade-Renaud V."/>
        </authorList>
    </citation>
    <scope>NUCLEOTIDE SEQUENCE [LARGE SCALE GENOMIC DNA]</scope>
    <source>
        <strain evidence="1 2">Philippines</strain>
    </source>
</reference>
<name>A0A2T2NCR6_CORCC</name>
<proteinExistence type="predicted"/>
<protein>
    <submittedName>
        <fullName evidence="1">Uncharacterized protein</fullName>
    </submittedName>
</protein>
<evidence type="ECO:0000313" key="1">
    <source>
        <dbReference type="EMBL" id="PSN63217.1"/>
    </source>
</evidence>
<dbReference type="OrthoDB" id="3932216at2759"/>
<accession>A0A2T2NCR6</accession>
<gene>
    <name evidence="1" type="ORF">BS50DRAFT_500528</name>
</gene>
<sequence length="282" mass="32610">MENFTPPPASPQPALTQEMVNADPTLKRFQQDLLVLTSFSDNTTLHWRPAWFTQGPYASQFWTLHNPPNVITERLPYTNLSRATMTRRMRTEADGSPLFIKTWEQWGHYCELYGVPADFLCEEQVQLMRLGLCRDAGGELSVPPTFPLYPEPQPQAMGRYLLDTRTYLTHLPRKFHGVDPQATGEVVVVHSNGALRVEDRWPYFMHRGQWSHFNGRGEYVEDAWYDADPAVPKEQGPGRRWAHVPWTREQEESCEPRVVRLRIVEGGELIETPYKGWKVDSN</sequence>
<dbReference type="Proteomes" id="UP000240883">
    <property type="component" value="Unassembled WGS sequence"/>
</dbReference>
<keyword evidence="2" id="KW-1185">Reference proteome</keyword>
<dbReference type="AlphaFoldDB" id="A0A2T2NCR6"/>
<organism evidence="1 2">
    <name type="scientific">Corynespora cassiicola Philippines</name>
    <dbReference type="NCBI Taxonomy" id="1448308"/>
    <lineage>
        <taxon>Eukaryota</taxon>
        <taxon>Fungi</taxon>
        <taxon>Dikarya</taxon>
        <taxon>Ascomycota</taxon>
        <taxon>Pezizomycotina</taxon>
        <taxon>Dothideomycetes</taxon>
        <taxon>Pleosporomycetidae</taxon>
        <taxon>Pleosporales</taxon>
        <taxon>Corynesporascaceae</taxon>
        <taxon>Corynespora</taxon>
    </lineage>
</organism>
<evidence type="ECO:0000313" key="2">
    <source>
        <dbReference type="Proteomes" id="UP000240883"/>
    </source>
</evidence>
<dbReference type="EMBL" id="KZ678140">
    <property type="protein sequence ID" value="PSN63217.1"/>
    <property type="molecule type" value="Genomic_DNA"/>
</dbReference>